<dbReference type="Gene3D" id="1.10.10.10">
    <property type="entry name" value="Winged helix-like DNA-binding domain superfamily/Winged helix DNA-binding domain"/>
    <property type="match status" value="1"/>
</dbReference>
<protein>
    <recommendedName>
        <fullName evidence="3">RNA polymerase sigma-70 region 4 domain-containing protein</fullName>
    </recommendedName>
</protein>
<dbReference type="RefSeq" id="WP_285996548.1">
    <property type="nucleotide sequence ID" value="NZ_CP127295.1"/>
</dbReference>
<gene>
    <name evidence="1" type="ORF">QRX60_39420</name>
</gene>
<evidence type="ECO:0008006" key="3">
    <source>
        <dbReference type="Google" id="ProtNLM"/>
    </source>
</evidence>
<dbReference type="Proteomes" id="UP001239397">
    <property type="component" value="Chromosome"/>
</dbReference>
<dbReference type="InterPro" id="IPR036388">
    <property type="entry name" value="WH-like_DNA-bd_sf"/>
</dbReference>
<dbReference type="InterPro" id="IPR013324">
    <property type="entry name" value="RNA_pol_sigma_r3/r4-like"/>
</dbReference>
<accession>A0A9Y2NBW7</accession>
<keyword evidence="2" id="KW-1185">Reference proteome</keyword>
<reference evidence="1 2" key="1">
    <citation type="submission" date="2023-06" db="EMBL/GenBank/DDBJ databases">
        <authorList>
            <person name="Oyuntsetseg B."/>
            <person name="Kim S.B."/>
        </authorList>
    </citation>
    <scope>NUCLEOTIDE SEQUENCE [LARGE SCALE GENOMIC DNA]</scope>
    <source>
        <strain evidence="1 2">4-36</strain>
    </source>
</reference>
<dbReference type="SUPFAM" id="SSF88659">
    <property type="entry name" value="Sigma3 and sigma4 domains of RNA polymerase sigma factors"/>
    <property type="match status" value="1"/>
</dbReference>
<proteinExistence type="predicted"/>
<name>A0A9Y2NBW7_9PSEU</name>
<evidence type="ECO:0000313" key="2">
    <source>
        <dbReference type="Proteomes" id="UP001239397"/>
    </source>
</evidence>
<organism evidence="1 2">
    <name type="scientific">Amycolatopsis mongoliensis</name>
    <dbReference type="NCBI Taxonomy" id="715475"/>
    <lineage>
        <taxon>Bacteria</taxon>
        <taxon>Bacillati</taxon>
        <taxon>Actinomycetota</taxon>
        <taxon>Actinomycetes</taxon>
        <taxon>Pseudonocardiales</taxon>
        <taxon>Pseudonocardiaceae</taxon>
        <taxon>Amycolatopsis</taxon>
    </lineage>
</organism>
<dbReference type="EMBL" id="CP127295">
    <property type="protein sequence ID" value="WIY00076.1"/>
    <property type="molecule type" value="Genomic_DNA"/>
</dbReference>
<dbReference type="AlphaFoldDB" id="A0A9Y2NBW7"/>
<sequence>MDEDEFERVHHDPDPIRRAKRSTALIETYMGRVAELSRLRKEAIEQAHDDGGMSYTEIAAALGITKGRITQIRSQSTPSS</sequence>
<dbReference type="KEGG" id="amog:QRX60_39420"/>
<evidence type="ECO:0000313" key="1">
    <source>
        <dbReference type="EMBL" id="WIY00076.1"/>
    </source>
</evidence>